<evidence type="ECO:0000313" key="1">
    <source>
        <dbReference type="EMBL" id="QGZ95641.1"/>
    </source>
</evidence>
<proteinExistence type="predicted"/>
<dbReference type="Proteomes" id="UP000431269">
    <property type="component" value="Chromosome"/>
</dbReference>
<protein>
    <submittedName>
        <fullName evidence="1">Uncharacterized protein</fullName>
    </submittedName>
</protein>
<accession>A0A6I6MNH0</accession>
<name>A0A6I6MNH0_9CAUL</name>
<evidence type="ECO:0000313" key="2">
    <source>
        <dbReference type="Proteomes" id="UP000431269"/>
    </source>
</evidence>
<keyword evidence="2" id="KW-1185">Reference proteome</keyword>
<dbReference type="EMBL" id="CP047045">
    <property type="protein sequence ID" value="QGZ95641.1"/>
    <property type="molecule type" value="Genomic_DNA"/>
</dbReference>
<dbReference type="RefSeq" id="WP_158766487.1">
    <property type="nucleotide sequence ID" value="NZ_CP047045.1"/>
</dbReference>
<organism evidence="1 2">
    <name type="scientific">Terricaulis silvestris</name>
    <dbReference type="NCBI Taxonomy" id="2686094"/>
    <lineage>
        <taxon>Bacteria</taxon>
        <taxon>Pseudomonadati</taxon>
        <taxon>Pseudomonadota</taxon>
        <taxon>Alphaproteobacteria</taxon>
        <taxon>Caulobacterales</taxon>
        <taxon>Caulobacteraceae</taxon>
        <taxon>Terricaulis</taxon>
    </lineage>
</organism>
<sequence length="137" mass="15339">MSENRRSSLTGSWSGAYRYPDDAFPETVFNAQIEEQNGAFFGAIDEPNVADPWLNLSVLKAEIEGTRSGLQIVFTKFYSAEADLGFAIRYEGTANEALTRIEGIWINPEWSGPFFMTRDDDSEAVAAEEEATIEVRR</sequence>
<gene>
    <name evidence="1" type="ORF">DSM104635_02491</name>
</gene>
<dbReference type="AlphaFoldDB" id="A0A6I6MNH0"/>
<dbReference type="KEGG" id="tsv:DSM104635_02491"/>
<reference evidence="2" key="1">
    <citation type="submission" date="2019-12" db="EMBL/GenBank/DDBJ databases">
        <title>Complete genome of Terracaulis silvestris 0127_4.</title>
        <authorList>
            <person name="Vieira S."/>
            <person name="Riedel T."/>
            <person name="Sproer C."/>
            <person name="Pascual J."/>
            <person name="Boedeker C."/>
            <person name="Overmann J."/>
        </authorList>
    </citation>
    <scope>NUCLEOTIDE SEQUENCE [LARGE SCALE GENOMIC DNA]</scope>
    <source>
        <strain evidence="2">0127_4</strain>
    </source>
</reference>